<dbReference type="EMBL" id="SSMQ01000103">
    <property type="protein sequence ID" value="TKC94727.1"/>
    <property type="molecule type" value="Genomic_DNA"/>
</dbReference>
<evidence type="ECO:0000313" key="4">
    <source>
        <dbReference type="EMBL" id="TKC94727.1"/>
    </source>
</evidence>
<feature type="compositionally biased region" description="Low complexity" evidence="2">
    <location>
        <begin position="202"/>
        <end position="217"/>
    </location>
</feature>
<dbReference type="PANTHER" id="PTHR48125">
    <property type="entry name" value="LP07818P1"/>
    <property type="match status" value="1"/>
</dbReference>
<feature type="region of interest" description="Disordered" evidence="2">
    <location>
        <begin position="143"/>
        <end position="249"/>
    </location>
</feature>
<dbReference type="InterPro" id="IPR025645">
    <property type="entry name" value="DUF4349"/>
</dbReference>
<reference evidence="4 5" key="1">
    <citation type="submission" date="2019-04" db="EMBL/GenBank/DDBJ databases">
        <authorList>
            <person name="Li Y."/>
            <person name="Wang J."/>
        </authorList>
    </citation>
    <scope>NUCLEOTIDE SEQUENCE [LARGE SCALE GENOMIC DNA]</scope>
    <source>
        <strain evidence="4 5">DSM 14668</strain>
    </source>
</reference>
<name>A0A4U1IL52_9BACT</name>
<feature type="domain" description="DUF4349" evidence="3">
    <location>
        <begin position="253"/>
        <end position="409"/>
    </location>
</feature>
<feature type="region of interest" description="Disordered" evidence="2">
    <location>
        <begin position="402"/>
        <end position="422"/>
    </location>
</feature>
<protein>
    <submittedName>
        <fullName evidence="4">DUF4349 domain-containing protein</fullName>
    </submittedName>
</protein>
<dbReference type="OrthoDB" id="186919at2"/>
<keyword evidence="1" id="KW-0175">Coiled coil</keyword>
<evidence type="ECO:0000256" key="2">
    <source>
        <dbReference type="SAM" id="MobiDB-lite"/>
    </source>
</evidence>
<gene>
    <name evidence="4" type="ORF">E8A74_47670</name>
</gene>
<feature type="compositionally biased region" description="Basic and acidic residues" evidence="2">
    <location>
        <begin position="54"/>
        <end position="69"/>
    </location>
</feature>
<evidence type="ECO:0000259" key="3">
    <source>
        <dbReference type="Pfam" id="PF14257"/>
    </source>
</evidence>
<dbReference type="AlphaFoldDB" id="A0A4U1IL52"/>
<dbReference type="PANTHER" id="PTHR48125:SF10">
    <property type="entry name" value="OS12G0136300 PROTEIN"/>
    <property type="match status" value="1"/>
</dbReference>
<feature type="coiled-coil region" evidence="1">
    <location>
        <begin position="324"/>
        <end position="388"/>
    </location>
</feature>
<dbReference type="Proteomes" id="UP000309215">
    <property type="component" value="Unassembled WGS sequence"/>
</dbReference>
<evidence type="ECO:0000313" key="5">
    <source>
        <dbReference type="Proteomes" id="UP000309215"/>
    </source>
</evidence>
<evidence type="ECO:0000256" key="1">
    <source>
        <dbReference type="SAM" id="Coils"/>
    </source>
</evidence>
<comment type="caution">
    <text evidence="4">The sequence shown here is derived from an EMBL/GenBank/DDBJ whole genome shotgun (WGS) entry which is preliminary data.</text>
</comment>
<feature type="compositionally biased region" description="Low complexity" evidence="2">
    <location>
        <begin position="181"/>
        <end position="192"/>
    </location>
</feature>
<accession>A0A4U1IL52</accession>
<feature type="region of interest" description="Disordered" evidence="2">
    <location>
        <begin position="48"/>
        <end position="72"/>
    </location>
</feature>
<feature type="compositionally biased region" description="Low complexity" evidence="2">
    <location>
        <begin position="158"/>
        <end position="170"/>
    </location>
</feature>
<keyword evidence="5" id="KW-1185">Reference proteome</keyword>
<organism evidence="4 5">
    <name type="scientific">Polyangium fumosum</name>
    <dbReference type="NCBI Taxonomy" id="889272"/>
    <lineage>
        <taxon>Bacteria</taxon>
        <taxon>Pseudomonadati</taxon>
        <taxon>Myxococcota</taxon>
        <taxon>Polyangia</taxon>
        <taxon>Polyangiales</taxon>
        <taxon>Polyangiaceae</taxon>
        <taxon>Polyangium</taxon>
    </lineage>
</organism>
<dbReference type="Pfam" id="PF14257">
    <property type="entry name" value="DUF4349"/>
    <property type="match status" value="1"/>
</dbReference>
<sequence>MRQSSPRWIVGQARTCTGVAAPKRRVNQASTRGWNTAFPGGYRGGPTFAPAHRPAGDSRSQRLRGRERGGVSSNRHLRFSSASGRSRMPHVFRTLRARFAALTLITTSLFMVGCAASAEPPAAYAPQPAYYGGGAAQAEAAPASAGAPMPMDAPSPAPMAASDSESYESASDSDESGFFGGSSDAAAKATALGPPPAPAPVAPGARAPMAAPAAAPKQPTPPPTGAKPAPGGKKTEGASEPQQPQEKPATPLLIYTGRVGMEVAESTVIPGTIDKVIDMAESFGGYLASRSDAGVVIRVPSRHFRDALNALEKLGEVKRRSVSAEDVSEEFHDLEVRLQNLKSVQKRLQEFLAKAANVNDALQVERELERVGREIDQIEGRMRFLRARATFSTITVDVSAKPKQQQVVAQGTPPPPPPPRTIDLPIDWLSRVGLETLMTLR</sequence>
<proteinExistence type="predicted"/>